<sequence length="168" mass="18291">MLKLVPADYQYAADLFEAVHESRADLEPWLAWAKSTYSMDDVNHWLGHIAPQGYEFFVLDAAGRYVGSVGLNALRPANRIANLGYWIRSSAKGRGLATAAVTALVAWARSNTDFNRLEVVVAVGNTASRRVAEKAGAHYEGVAKARLLLKGQYHDAAMYSFTSGADVA</sequence>
<dbReference type="RefSeq" id="WP_083561986.1">
    <property type="nucleotide sequence ID" value="NZ_AQQV01000003.1"/>
</dbReference>
<dbReference type="GO" id="GO:1990189">
    <property type="term" value="F:protein N-terminal-serine acetyltransferase activity"/>
    <property type="evidence" value="ECO:0007669"/>
    <property type="project" value="TreeGrafter"/>
</dbReference>
<dbReference type="GO" id="GO:0005737">
    <property type="term" value="C:cytoplasm"/>
    <property type="evidence" value="ECO:0007669"/>
    <property type="project" value="TreeGrafter"/>
</dbReference>
<dbReference type="InterPro" id="IPR051908">
    <property type="entry name" value="Ribosomal_N-acetyltransferase"/>
</dbReference>
<dbReference type="EMBL" id="AQQV01000003">
    <property type="protein sequence ID" value="ORE85957.1"/>
    <property type="molecule type" value="Genomic_DNA"/>
</dbReference>
<dbReference type="AlphaFoldDB" id="A0A1Y1SBC8"/>
<dbReference type="PANTHER" id="PTHR43441">
    <property type="entry name" value="RIBOSOMAL-PROTEIN-SERINE ACETYLTRANSFERASE"/>
    <property type="match status" value="1"/>
</dbReference>
<dbReference type="PROSITE" id="PS51186">
    <property type="entry name" value="GNAT"/>
    <property type="match status" value="1"/>
</dbReference>
<dbReference type="Proteomes" id="UP000192342">
    <property type="component" value="Unassembled WGS sequence"/>
</dbReference>
<dbReference type="InterPro" id="IPR016181">
    <property type="entry name" value="Acyl_CoA_acyltransferase"/>
</dbReference>
<evidence type="ECO:0000259" key="1">
    <source>
        <dbReference type="PROSITE" id="PS51186"/>
    </source>
</evidence>
<dbReference type="SUPFAM" id="SSF55729">
    <property type="entry name" value="Acyl-CoA N-acyltransferases (Nat)"/>
    <property type="match status" value="1"/>
</dbReference>
<proteinExistence type="predicted"/>
<dbReference type="PANTHER" id="PTHR43441:SF10">
    <property type="entry name" value="ACETYLTRANSFERASE"/>
    <property type="match status" value="1"/>
</dbReference>
<name>A0A1Y1SBC8_9GAMM</name>
<organism evidence="2 3">
    <name type="scientific">Oceanococcus atlanticus</name>
    <dbReference type="NCBI Taxonomy" id="1317117"/>
    <lineage>
        <taxon>Bacteria</taxon>
        <taxon>Pseudomonadati</taxon>
        <taxon>Pseudomonadota</taxon>
        <taxon>Gammaproteobacteria</taxon>
        <taxon>Chromatiales</taxon>
        <taxon>Oceanococcaceae</taxon>
        <taxon>Oceanococcus</taxon>
    </lineage>
</organism>
<keyword evidence="3" id="KW-1185">Reference proteome</keyword>
<protein>
    <submittedName>
        <fullName evidence="2">Acetyltransferase</fullName>
    </submittedName>
</protein>
<evidence type="ECO:0000313" key="2">
    <source>
        <dbReference type="EMBL" id="ORE85957.1"/>
    </source>
</evidence>
<dbReference type="InterPro" id="IPR000182">
    <property type="entry name" value="GNAT_dom"/>
</dbReference>
<dbReference type="Gene3D" id="3.40.630.30">
    <property type="match status" value="1"/>
</dbReference>
<feature type="domain" description="N-acetyltransferase" evidence="1">
    <location>
        <begin position="17"/>
        <end position="155"/>
    </location>
</feature>
<reference evidence="2 3" key="1">
    <citation type="submission" date="2013-04" db="EMBL/GenBank/DDBJ databases">
        <title>Oceanococcus atlanticus 22II-S10r2 Genome Sequencing.</title>
        <authorList>
            <person name="Lai Q."/>
            <person name="Li G."/>
            <person name="Shao Z."/>
        </authorList>
    </citation>
    <scope>NUCLEOTIDE SEQUENCE [LARGE SCALE GENOMIC DNA]</scope>
    <source>
        <strain evidence="2 3">22II-S10r2</strain>
    </source>
</reference>
<comment type="caution">
    <text evidence="2">The sequence shown here is derived from an EMBL/GenBank/DDBJ whole genome shotgun (WGS) entry which is preliminary data.</text>
</comment>
<keyword evidence="2" id="KW-0808">Transferase</keyword>
<accession>A0A1Y1SBC8</accession>
<dbReference type="OrthoDB" id="5292292at2"/>
<dbReference type="STRING" id="1317117.ATO7_11708"/>
<dbReference type="GO" id="GO:0008999">
    <property type="term" value="F:protein-N-terminal-alanine acetyltransferase activity"/>
    <property type="evidence" value="ECO:0007669"/>
    <property type="project" value="TreeGrafter"/>
</dbReference>
<gene>
    <name evidence="2" type="ORF">ATO7_11708</name>
</gene>
<dbReference type="Pfam" id="PF13302">
    <property type="entry name" value="Acetyltransf_3"/>
    <property type="match status" value="1"/>
</dbReference>
<evidence type="ECO:0000313" key="3">
    <source>
        <dbReference type="Proteomes" id="UP000192342"/>
    </source>
</evidence>